<feature type="domain" description="PAS" evidence="3">
    <location>
        <begin position="139"/>
        <end position="203"/>
    </location>
</feature>
<dbReference type="CDD" id="cd00156">
    <property type="entry name" value="REC"/>
    <property type="match status" value="1"/>
</dbReference>
<dbReference type="InterPro" id="IPR000014">
    <property type="entry name" value="PAS"/>
</dbReference>
<dbReference type="Pfam" id="PF00072">
    <property type="entry name" value="Response_reg"/>
    <property type="match status" value="1"/>
</dbReference>
<evidence type="ECO:0000313" key="6">
    <source>
        <dbReference type="Proteomes" id="UP001501523"/>
    </source>
</evidence>
<proteinExistence type="predicted"/>
<evidence type="ECO:0000259" key="4">
    <source>
        <dbReference type="PROSITE" id="PS50887"/>
    </source>
</evidence>
<sequence>MTNASRPLQLLLIEDEPADVLLFRQEWASPALGEHRIEHVASLAEALASLSRQTFDVIVTDLDLPDASGIEAVERLHARYPHVPIIVLTSDESPETGLATLAAGAQDKLTKTHVTPTALARSVHYALARQHLDGELREQATELRALFDNNPNPIYVVDRETLRFLAANDAVVAMYGYTRTEFLALSLFDIRPSDELPRLRETLAALGPHDRSSGSWHHRKKDGTVFPVEINAEPLAFRGRPAWIVVIRDTSLRQRAIAALQASEQRFRGLFENSLGLLWTHDLEGVVLSGNRAFAEALGYPIGQVLGRDFTEFIPPRKHARFVEYLRRITDQGADSGHFSLVTQQGDRLIWEYRNVLCADAEHNAYVLAHAQDITARREYERRLRDISLRDSLTGCYNRRYLDEYLADNNGVASWGCVLIDLDHFKAINDTYGHARGDEVLVGTGRFLARHAREEDAVVRMGGDEFLVLLDGADEATTVALADRLQTLGPGEVPSDFSIGWAVRQDNESFDTTIRRADSHLYQVRAIRRSAERRTTPSTR</sequence>
<dbReference type="InterPro" id="IPR035965">
    <property type="entry name" value="PAS-like_dom_sf"/>
</dbReference>
<feature type="domain" description="Response regulatory" evidence="2">
    <location>
        <begin position="9"/>
        <end position="126"/>
    </location>
</feature>
<name>A0ABN1ICN9_9GAMM</name>
<evidence type="ECO:0000256" key="1">
    <source>
        <dbReference type="PROSITE-ProRule" id="PRU00169"/>
    </source>
</evidence>
<feature type="domain" description="PAS" evidence="3">
    <location>
        <begin position="263"/>
        <end position="333"/>
    </location>
</feature>
<dbReference type="Gene3D" id="3.30.450.20">
    <property type="entry name" value="PAS domain"/>
    <property type="match status" value="2"/>
</dbReference>
<organism evidence="5 6">
    <name type="scientific">Dokdonella soli</name>
    <dbReference type="NCBI Taxonomy" id="529810"/>
    <lineage>
        <taxon>Bacteria</taxon>
        <taxon>Pseudomonadati</taxon>
        <taxon>Pseudomonadota</taxon>
        <taxon>Gammaproteobacteria</taxon>
        <taxon>Lysobacterales</taxon>
        <taxon>Rhodanobacteraceae</taxon>
        <taxon>Dokdonella</taxon>
    </lineage>
</organism>
<dbReference type="InterPro" id="IPR052155">
    <property type="entry name" value="Biofilm_reg_signaling"/>
</dbReference>
<evidence type="ECO:0000259" key="2">
    <source>
        <dbReference type="PROSITE" id="PS50110"/>
    </source>
</evidence>
<dbReference type="CDD" id="cd00130">
    <property type="entry name" value="PAS"/>
    <property type="match status" value="2"/>
</dbReference>
<dbReference type="SUPFAM" id="SSF52172">
    <property type="entry name" value="CheY-like"/>
    <property type="match status" value="1"/>
</dbReference>
<dbReference type="SUPFAM" id="SSF55073">
    <property type="entry name" value="Nucleotide cyclase"/>
    <property type="match status" value="1"/>
</dbReference>
<dbReference type="InterPro" id="IPR013656">
    <property type="entry name" value="PAS_4"/>
</dbReference>
<dbReference type="Proteomes" id="UP001501523">
    <property type="component" value="Unassembled WGS sequence"/>
</dbReference>
<dbReference type="SMART" id="SM00448">
    <property type="entry name" value="REC"/>
    <property type="match status" value="1"/>
</dbReference>
<reference evidence="5 6" key="1">
    <citation type="journal article" date="2019" name="Int. J. Syst. Evol. Microbiol.">
        <title>The Global Catalogue of Microorganisms (GCM) 10K type strain sequencing project: providing services to taxonomists for standard genome sequencing and annotation.</title>
        <authorList>
            <consortium name="The Broad Institute Genomics Platform"/>
            <consortium name="The Broad Institute Genome Sequencing Center for Infectious Disease"/>
            <person name="Wu L."/>
            <person name="Ma J."/>
        </authorList>
    </citation>
    <scope>NUCLEOTIDE SEQUENCE [LARGE SCALE GENOMIC DNA]</scope>
    <source>
        <strain evidence="5 6">JCM 15421</strain>
    </source>
</reference>
<dbReference type="SMART" id="SM00267">
    <property type="entry name" value="GGDEF"/>
    <property type="match status" value="1"/>
</dbReference>
<keyword evidence="1" id="KW-0597">Phosphoprotein</keyword>
<dbReference type="SUPFAM" id="SSF55785">
    <property type="entry name" value="PYP-like sensor domain (PAS domain)"/>
    <property type="match status" value="2"/>
</dbReference>
<dbReference type="PANTHER" id="PTHR44757:SF2">
    <property type="entry name" value="BIOFILM ARCHITECTURE MAINTENANCE PROTEIN MBAA"/>
    <property type="match status" value="1"/>
</dbReference>
<dbReference type="InterPro" id="IPR043128">
    <property type="entry name" value="Rev_trsase/Diguanyl_cyclase"/>
</dbReference>
<dbReference type="InterPro" id="IPR000160">
    <property type="entry name" value="GGDEF_dom"/>
</dbReference>
<feature type="modified residue" description="4-aspartylphosphate" evidence="1">
    <location>
        <position position="61"/>
    </location>
</feature>
<keyword evidence="6" id="KW-1185">Reference proteome</keyword>
<dbReference type="EMBL" id="BAAAEU010000002">
    <property type="protein sequence ID" value="GAA0707135.1"/>
    <property type="molecule type" value="Genomic_DNA"/>
</dbReference>
<dbReference type="NCBIfam" id="TIGR00229">
    <property type="entry name" value="sensory_box"/>
    <property type="match status" value="2"/>
</dbReference>
<dbReference type="InterPro" id="IPR029787">
    <property type="entry name" value="Nucleotide_cyclase"/>
</dbReference>
<dbReference type="RefSeq" id="WP_343786934.1">
    <property type="nucleotide sequence ID" value="NZ_BAAAEU010000002.1"/>
</dbReference>
<evidence type="ECO:0000259" key="3">
    <source>
        <dbReference type="PROSITE" id="PS50112"/>
    </source>
</evidence>
<dbReference type="Gene3D" id="3.30.70.270">
    <property type="match status" value="1"/>
</dbReference>
<comment type="caution">
    <text evidence="5">The sequence shown here is derived from an EMBL/GenBank/DDBJ whole genome shotgun (WGS) entry which is preliminary data.</text>
</comment>
<evidence type="ECO:0000313" key="5">
    <source>
        <dbReference type="EMBL" id="GAA0707135.1"/>
    </source>
</evidence>
<dbReference type="Gene3D" id="3.40.50.2300">
    <property type="match status" value="1"/>
</dbReference>
<dbReference type="Pfam" id="PF08448">
    <property type="entry name" value="PAS_4"/>
    <property type="match status" value="1"/>
</dbReference>
<evidence type="ECO:0008006" key="7">
    <source>
        <dbReference type="Google" id="ProtNLM"/>
    </source>
</evidence>
<feature type="domain" description="GGDEF" evidence="4">
    <location>
        <begin position="413"/>
        <end position="537"/>
    </location>
</feature>
<accession>A0ABN1ICN9</accession>
<dbReference type="PROSITE" id="PS50110">
    <property type="entry name" value="RESPONSE_REGULATORY"/>
    <property type="match status" value="1"/>
</dbReference>
<dbReference type="InterPro" id="IPR011006">
    <property type="entry name" value="CheY-like_superfamily"/>
</dbReference>
<protein>
    <recommendedName>
        <fullName evidence="7">Diguanylate cyclase</fullName>
    </recommendedName>
</protein>
<dbReference type="NCBIfam" id="TIGR00254">
    <property type="entry name" value="GGDEF"/>
    <property type="match status" value="1"/>
</dbReference>
<dbReference type="CDD" id="cd01949">
    <property type="entry name" value="GGDEF"/>
    <property type="match status" value="1"/>
</dbReference>
<dbReference type="PROSITE" id="PS50112">
    <property type="entry name" value="PAS"/>
    <property type="match status" value="2"/>
</dbReference>
<gene>
    <name evidence="5" type="ORF">GCM10009105_05660</name>
</gene>
<dbReference type="PANTHER" id="PTHR44757">
    <property type="entry name" value="DIGUANYLATE CYCLASE DGCP"/>
    <property type="match status" value="1"/>
</dbReference>
<dbReference type="Pfam" id="PF13426">
    <property type="entry name" value="PAS_9"/>
    <property type="match status" value="1"/>
</dbReference>
<dbReference type="SMART" id="SM00091">
    <property type="entry name" value="PAS"/>
    <property type="match status" value="2"/>
</dbReference>
<dbReference type="Pfam" id="PF00990">
    <property type="entry name" value="GGDEF"/>
    <property type="match status" value="1"/>
</dbReference>
<dbReference type="InterPro" id="IPR001789">
    <property type="entry name" value="Sig_transdc_resp-reg_receiver"/>
</dbReference>
<dbReference type="PROSITE" id="PS50887">
    <property type="entry name" value="GGDEF"/>
    <property type="match status" value="1"/>
</dbReference>